<accession>A0A8J2LT23</accession>
<comment type="caution">
    <text evidence="1">The sequence shown here is derived from an EMBL/GenBank/DDBJ whole genome shotgun (WGS) entry which is preliminary data.</text>
</comment>
<organism evidence="1 2">
    <name type="scientific">Cercopithifilaria johnstoni</name>
    <dbReference type="NCBI Taxonomy" id="2874296"/>
    <lineage>
        <taxon>Eukaryota</taxon>
        <taxon>Metazoa</taxon>
        <taxon>Ecdysozoa</taxon>
        <taxon>Nematoda</taxon>
        <taxon>Chromadorea</taxon>
        <taxon>Rhabditida</taxon>
        <taxon>Spirurina</taxon>
        <taxon>Spiruromorpha</taxon>
        <taxon>Filarioidea</taxon>
        <taxon>Onchocercidae</taxon>
        <taxon>Cercopithifilaria</taxon>
    </lineage>
</organism>
<proteinExistence type="predicted"/>
<evidence type="ECO:0000313" key="1">
    <source>
        <dbReference type="EMBL" id="CAG9532801.1"/>
    </source>
</evidence>
<reference evidence="1" key="1">
    <citation type="submission" date="2021-09" db="EMBL/GenBank/DDBJ databases">
        <authorList>
            <consortium name="Pathogen Informatics"/>
        </authorList>
    </citation>
    <scope>NUCLEOTIDE SEQUENCE</scope>
</reference>
<sequence>MCRVPTAKLTSMGGLARVQQCANFAWSKFGVAVAVGFSSWESTWYGLRRSSKWGFAEVGRLRNTTNMDGVVERRAWFMSLYF</sequence>
<dbReference type="Proteomes" id="UP000746747">
    <property type="component" value="Unassembled WGS sequence"/>
</dbReference>
<dbReference type="AlphaFoldDB" id="A0A8J2LT23"/>
<keyword evidence="2" id="KW-1185">Reference proteome</keyword>
<protein>
    <submittedName>
        <fullName evidence="1">Uncharacterized protein</fullName>
    </submittedName>
</protein>
<dbReference type="EMBL" id="CAKAEH010001060">
    <property type="protein sequence ID" value="CAG9532801.1"/>
    <property type="molecule type" value="Genomic_DNA"/>
</dbReference>
<evidence type="ECO:0000313" key="2">
    <source>
        <dbReference type="Proteomes" id="UP000746747"/>
    </source>
</evidence>
<name>A0A8J2LT23_9BILA</name>
<gene>
    <name evidence="1" type="ORF">CJOHNSTONI_LOCUS3080</name>
</gene>